<organism evidence="1 2">
    <name type="scientific">Halorientalis persicus</name>
    <dbReference type="NCBI Taxonomy" id="1367881"/>
    <lineage>
        <taxon>Archaea</taxon>
        <taxon>Methanobacteriati</taxon>
        <taxon>Methanobacteriota</taxon>
        <taxon>Stenosarchaea group</taxon>
        <taxon>Halobacteria</taxon>
        <taxon>Halobacteriales</taxon>
        <taxon>Haloarculaceae</taxon>
        <taxon>Halorientalis</taxon>
    </lineage>
</organism>
<gene>
    <name evidence="1" type="ORF">SAMN05216388_1001356</name>
</gene>
<dbReference type="Proteomes" id="UP000198775">
    <property type="component" value="Unassembled WGS sequence"/>
</dbReference>
<sequence length="237" mass="25045">MRRVGYLLIAGLVIGAAAMGLTAAFDHPAAGLGVGGTTLTAFETVDNTTRNYTVEVTVETAGGSTLTYYRSERNGTRIERYRPGVDAAPYTLVETVTVDGETFGRQTYPTAADVPSIDRANATVEGDTIYFEGGVSAGDGVVAVIATVTDRVVLAADGPVTRDGERYRRYDVVGTTAGVVPAHRANATGYVLVDPATDTVRTLDVTADYEGEQVTIHGVARPQTDPLPSWVRARRGD</sequence>
<protein>
    <submittedName>
        <fullName evidence="1">Uncharacterized protein</fullName>
    </submittedName>
</protein>
<evidence type="ECO:0000313" key="1">
    <source>
        <dbReference type="EMBL" id="SEN09583.1"/>
    </source>
</evidence>
<keyword evidence="2" id="KW-1185">Reference proteome</keyword>
<reference evidence="2" key="1">
    <citation type="submission" date="2016-10" db="EMBL/GenBank/DDBJ databases">
        <authorList>
            <person name="Varghese N."/>
            <person name="Submissions S."/>
        </authorList>
    </citation>
    <scope>NUCLEOTIDE SEQUENCE [LARGE SCALE GENOMIC DNA]</scope>
    <source>
        <strain evidence="2">IBRC-M 10043</strain>
    </source>
</reference>
<evidence type="ECO:0000313" key="2">
    <source>
        <dbReference type="Proteomes" id="UP000198775"/>
    </source>
</evidence>
<proteinExistence type="predicted"/>
<dbReference type="RefSeq" id="WP_092656989.1">
    <property type="nucleotide sequence ID" value="NZ_FOCX01000001.1"/>
</dbReference>
<accession>A0A1H8DQT8</accession>
<name>A0A1H8DQT8_9EURY</name>
<dbReference type="EMBL" id="FOCX01000001">
    <property type="protein sequence ID" value="SEN09583.1"/>
    <property type="molecule type" value="Genomic_DNA"/>
</dbReference>
<dbReference type="AlphaFoldDB" id="A0A1H8DQT8"/>